<keyword evidence="3" id="KW-0862">Zinc</keyword>
<dbReference type="PANTHER" id="PTHR42648">
    <property type="entry name" value="TRANSPOSASE, PUTATIVE-RELATED"/>
    <property type="match status" value="1"/>
</dbReference>
<sequence length="1176" mass="134254">MPRGDVAPGSLIQLDFFALRKFDLEDTEFESANSNTTAKLLILKLALKQEIEAIRIFLPPEWNTHVVVWMNKPEVDTMSIDDLYNNFKIIEQKVKKSIEQIHEDDLEAMDLKWQLSLLSMRAKRYYQKTCKKIIINANDTAGYDKSKVECFNCHKMGHFARECRAPRSKEDGECLTRVKWQKTSSEKHALMQFSDSEGIDLVPPPHPLIYNKPKKLDLSYSGLDEFKEHEFKGYGPENSKQESNIVCDKKSDDSKENSDNSLVKEQVSKDTSSFVESSLNVDKETIFPVDKKVESVKPKNHEKPVKKSVRYAEMYRSQTPRGNQRNWNGQKSNQLGSDFVMYNKACFICGSFNHVQAQCKYHQREGMVYGNTYKRVNYNYTTNRTHPNAQRNMVPRAVLMKTGLKTFNTARTVNTAHPKSIVFSAKPISCFSKTAQSTVRRPFQTKTTLTNKRFTHKVNTAKAQAVNTARPQAVNTARPKTVKTARPNSAVVNAVRVNQANVVKASACWVWRPTKPDSASITLKKHNYIDARGRSKISGKGTLKTDSLDFEDLLDESQILLKILRKDNMYSFKMKNIVPKETLTCLVANATSDESILWHRRLGHINFKNINKLVKDNLVRGLPTKHFENDQTCVACLKEKQHRASCKSKVLNLITKPLFMLHMDLFGLTFMSSLMHKKYCLVVTDNYSKFTWVFFLATKDETSEILKNFIKEIENLVDKKVKIIRSNNGTEFKNKVMDDFCRKKGIKKEYSLAKTPRQNGVAERRNRTLIEAAKPILICSTLPPHFGSKAISTSTQKEEISQDYIVMPIWKDVSYFDSPSKDVGNNEPKSVTDDQKQVEDGPDNENDEKDKSEDDSSPKEVNAAGQHVNTASPEVNTGRFKLNTVDPSVSTASSNDQDSPKDMFKLGASHTLETTHVEFFSDEDEPEVDLGNITNSYTVLTTPNTRIHKDYPIKNVIGDVWKLVDLPNGKRAIGTKWVIRNKKDERGIVIKNKARLVAQGHRQEEGIAYEEVFALVTRIEAIRLFLAYASFMGFLVYQMDVKSALLYRTIKEEVYVTQPPGFKDPNHPDKVYKVVKALYGLHQALRAWYETLANYLLGNGFKRGKIDQTLFIKKQKEDILLVQFYVDDIIFGSTNKELCIAFEKLMKDKFQMSSIGELTFFIGLQVTQKEDVDPTP</sequence>
<reference evidence="7" key="1">
    <citation type="journal article" date="2022" name="Int. J. Mol. Sci.">
        <title>Draft Genome of Tanacetum Coccineum: Genomic Comparison of Closely Related Tanacetum-Family Plants.</title>
        <authorList>
            <person name="Yamashiro T."/>
            <person name="Shiraishi A."/>
            <person name="Nakayama K."/>
            <person name="Satake H."/>
        </authorList>
    </citation>
    <scope>NUCLEOTIDE SEQUENCE</scope>
</reference>
<evidence type="ECO:0000259" key="5">
    <source>
        <dbReference type="PROSITE" id="PS50158"/>
    </source>
</evidence>
<keyword evidence="1" id="KW-0479">Metal-binding</keyword>
<dbReference type="InterPro" id="IPR025724">
    <property type="entry name" value="GAG-pre-integrase_dom"/>
</dbReference>
<dbReference type="InterPro" id="IPR013103">
    <property type="entry name" value="RVT_2"/>
</dbReference>
<proteinExistence type="predicted"/>
<evidence type="ECO:0000313" key="8">
    <source>
        <dbReference type="Proteomes" id="UP001151760"/>
    </source>
</evidence>
<accession>A0ABQ5BS99</accession>
<feature type="compositionally biased region" description="Basic and acidic residues" evidence="4">
    <location>
        <begin position="830"/>
        <end position="839"/>
    </location>
</feature>
<comment type="caution">
    <text evidence="7">The sequence shown here is derived from an EMBL/GenBank/DDBJ whole genome shotgun (WGS) entry which is preliminary data.</text>
</comment>
<feature type="region of interest" description="Disordered" evidence="4">
    <location>
        <begin position="819"/>
        <end position="901"/>
    </location>
</feature>
<dbReference type="Pfam" id="PF00098">
    <property type="entry name" value="zf-CCHC"/>
    <property type="match status" value="1"/>
</dbReference>
<gene>
    <name evidence="7" type="ORF">Tco_0875384</name>
</gene>
<reference evidence="7" key="2">
    <citation type="submission" date="2022-01" db="EMBL/GenBank/DDBJ databases">
        <authorList>
            <person name="Yamashiro T."/>
            <person name="Shiraishi A."/>
            <person name="Satake H."/>
            <person name="Nakayama K."/>
        </authorList>
    </citation>
    <scope>NUCLEOTIDE SEQUENCE</scope>
</reference>
<dbReference type="EMBL" id="BQNB010013495">
    <property type="protein sequence ID" value="GJT16678.1"/>
    <property type="molecule type" value="Genomic_DNA"/>
</dbReference>
<evidence type="ECO:0000256" key="4">
    <source>
        <dbReference type="SAM" id="MobiDB-lite"/>
    </source>
</evidence>
<dbReference type="Proteomes" id="UP001151760">
    <property type="component" value="Unassembled WGS sequence"/>
</dbReference>
<dbReference type="Pfam" id="PF00665">
    <property type="entry name" value="rve"/>
    <property type="match status" value="1"/>
</dbReference>
<feature type="compositionally biased region" description="Basic and acidic residues" evidence="4">
    <location>
        <begin position="848"/>
        <end position="858"/>
    </location>
</feature>
<dbReference type="InterPro" id="IPR001878">
    <property type="entry name" value="Znf_CCHC"/>
</dbReference>
<dbReference type="SUPFAM" id="SSF53098">
    <property type="entry name" value="Ribonuclease H-like"/>
    <property type="match status" value="1"/>
</dbReference>
<feature type="compositionally biased region" description="Polar residues" evidence="4">
    <location>
        <begin position="885"/>
        <end position="897"/>
    </location>
</feature>
<dbReference type="SUPFAM" id="SSF56672">
    <property type="entry name" value="DNA/RNA polymerases"/>
    <property type="match status" value="1"/>
</dbReference>
<name>A0ABQ5BS99_9ASTR</name>
<protein>
    <submittedName>
        <fullName evidence="7">Ribonuclease H-like domain-containing protein</fullName>
    </submittedName>
</protein>
<dbReference type="PROSITE" id="PS50158">
    <property type="entry name" value="ZF_CCHC"/>
    <property type="match status" value="1"/>
</dbReference>
<organism evidence="7 8">
    <name type="scientific">Tanacetum coccineum</name>
    <dbReference type="NCBI Taxonomy" id="301880"/>
    <lineage>
        <taxon>Eukaryota</taxon>
        <taxon>Viridiplantae</taxon>
        <taxon>Streptophyta</taxon>
        <taxon>Embryophyta</taxon>
        <taxon>Tracheophyta</taxon>
        <taxon>Spermatophyta</taxon>
        <taxon>Magnoliopsida</taxon>
        <taxon>eudicotyledons</taxon>
        <taxon>Gunneridae</taxon>
        <taxon>Pentapetalae</taxon>
        <taxon>asterids</taxon>
        <taxon>campanulids</taxon>
        <taxon>Asterales</taxon>
        <taxon>Asteraceae</taxon>
        <taxon>Asteroideae</taxon>
        <taxon>Anthemideae</taxon>
        <taxon>Anthemidinae</taxon>
        <taxon>Tanacetum</taxon>
    </lineage>
</organism>
<feature type="compositionally biased region" description="Basic and acidic residues" evidence="4">
    <location>
        <begin position="247"/>
        <end position="258"/>
    </location>
</feature>
<dbReference type="SMART" id="SM00343">
    <property type="entry name" value="ZnF_C2HC"/>
    <property type="match status" value="2"/>
</dbReference>
<dbReference type="PROSITE" id="PS50994">
    <property type="entry name" value="INTEGRASE"/>
    <property type="match status" value="1"/>
</dbReference>
<dbReference type="InterPro" id="IPR001584">
    <property type="entry name" value="Integrase_cat-core"/>
</dbReference>
<feature type="domain" description="Integrase catalytic" evidence="6">
    <location>
        <begin position="653"/>
        <end position="827"/>
    </location>
</feature>
<evidence type="ECO:0000256" key="2">
    <source>
        <dbReference type="ARBA" id="ARBA00022801"/>
    </source>
</evidence>
<keyword evidence="2" id="KW-0378">Hydrolase</keyword>
<keyword evidence="3" id="KW-0863">Zinc-finger</keyword>
<evidence type="ECO:0000256" key="3">
    <source>
        <dbReference type="PROSITE-ProRule" id="PRU00047"/>
    </source>
</evidence>
<dbReference type="Gene3D" id="4.10.60.10">
    <property type="entry name" value="Zinc finger, CCHC-type"/>
    <property type="match status" value="1"/>
</dbReference>
<feature type="region of interest" description="Disordered" evidence="4">
    <location>
        <begin position="230"/>
        <end position="267"/>
    </location>
</feature>
<evidence type="ECO:0000256" key="1">
    <source>
        <dbReference type="ARBA" id="ARBA00022723"/>
    </source>
</evidence>
<dbReference type="InterPro" id="IPR039537">
    <property type="entry name" value="Retrotran_Ty1/copia-like"/>
</dbReference>
<dbReference type="Pfam" id="PF13976">
    <property type="entry name" value="gag_pre-integrs"/>
    <property type="match status" value="1"/>
</dbReference>
<dbReference type="SUPFAM" id="SSF57756">
    <property type="entry name" value="Retrovirus zinc finger-like domains"/>
    <property type="match status" value="1"/>
</dbReference>
<dbReference type="Gene3D" id="3.30.420.10">
    <property type="entry name" value="Ribonuclease H-like superfamily/Ribonuclease H"/>
    <property type="match status" value="1"/>
</dbReference>
<feature type="domain" description="CCHC-type" evidence="5">
    <location>
        <begin position="150"/>
        <end position="164"/>
    </location>
</feature>
<dbReference type="InterPro" id="IPR036875">
    <property type="entry name" value="Znf_CCHC_sf"/>
</dbReference>
<dbReference type="InterPro" id="IPR043502">
    <property type="entry name" value="DNA/RNA_pol_sf"/>
</dbReference>
<dbReference type="InterPro" id="IPR036397">
    <property type="entry name" value="RNaseH_sf"/>
</dbReference>
<dbReference type="Pfam" id="PF07727">
    <property type="entry name" value="RVT_2"/>
    <property type="match status" value="1"/>
</dbReference>
<keyword evidence="8" id="KW-1185">Reference proteome</keyword>
<evidence type="ECO:0000313" key="7">
    <source>
        <dbReference type="EMBL" id="GJT16678.1"/>
    </source>
</evidence>
<evidence type="ECO:0000259" key="6">
    <source>
        <dbReference type="PROSITE" id="PS50994"/>
    </source>
</evidence>
<dbReference type="InterPro" id="IPR012337">
    <property type="entry name" value="RNaseH-like_sf"/>
</dbReference>
<dbReference type="PANTHER" id="PTHR42648:SF32">
    <property type="entry name" value="RIBONUCLEASE H-LIKE DOMAIN, GAG-PRE-INTEGRASE DOMAIN PROTEIN-RELATED"/>
    <property type="match status" value="1"/>
</dbReference>